<keyword evidence="1" id="KW-0812">Transmembrane</keyword>
<name>A0A0L7R7W6_9HYME</name>
<reference evidence="2 3" key="1">
    <citation type="submission" date="2015-07" db="EMBL/GenBank/DDBJ databases">
        <title>The genome of Habropoda laboriosa.</title>
        <authorList>
            <person name="Pan H."/>
            <person name="Kapheim K."/>
        </authorList>
    </citation>
    <scope>NUCLEOTIDE SEQUENCE [LARGE SCALE GENOMIC DNA]</scope>
    <source>
        <strain evidence="2">0110345459</strain>
    </source>
</reference>
<evidence type="ECO:0000256" key="1">
    <source>
        <dbReference type="SAM" id="Phobius"/>
    </source>
</evidence>
<protein>
    <submittedName>
        <fullName evidence="2">Uncharacterized protein</fullName>
    </submittedName>
</protein>
<proteinExistence type="predicted"/>
<keyword evidence="3" id="KW-1185">Reference proteome</keyword>
<sequence length="94" mass="10882">MLLVNQTSTKYTSYNYFVKVVVLQGSVVFFLLSMRTWITLPRYNVVVNYTIELIMRIITKTTLKQGKAQGEPMLVTTSHFTVWIPCCSIHRMST</sequence>
<evidence type="ECO:0000313" key="3">
    <source>
        <dbReference type="Proteomes" id="UP000053825"/>
    </source>
</evidence>
<dbReference type="EMBL" id="KQ414637">
    <property type="protein sequence ID" value="KOC66977.1"/>
    <property type="molecule type" value="Genomic_DNA"/>
</dbReference>
<keyword evidence="1" id="KW-0472">Membrane</keyword>
<feature type="transmembrane region" description="Helical" evidence="1">
    <location>
        <begin position="16"/>
        <end position="34"/>
    </location>
</feature>
<organism evidence="2 3">
    <name type="scientific">Habropoda laboriosa</name>
    <dbReference type="NCBI Taxonomy" id="597456"/>
    <lineage>
        <taxon>Eukaryota</taxon>
        <taxon>Metazoa</taxon>
        <taxon>Ecdysozoa</taxon>
        <taxon>Arthropoda</taxon>
        <taxon>Hexapoda</taxon>
        <taxon>Insecta</taxon>
        <taxon>Pterygota</taxon>
        <taxon>Neoptera</taxon>
        <taxon>Endopterygota</taxon>
        <taxon>Hymenoptera</taxon>
        <taxon>Apocrita</taxon>
        <taxon>Aculeata</taxon>
        <taxon>Apoidea</taxon>
        <taxon>Anthophila</taxon>
        <taxon>Apidae</taxon>
        <taxon>Habropoda</taxon>
    </lineage>
</organism>
<accession>A0A0L7R7W6</accession>
<dbReference type="AlphaFoldDB" id="A0A0L7R7W6"/>
<evidence type="ECO:0000313" key="2">
    <source>
        <dbReference type="EMBL" id="KOC66977.1"/>
    </source>
</evidence>
<gene>
    <name evidence="2" type="ORF">WH47_12404</name>
</gene>
<keyword evidence="1" id="KW-1133">Transmembrane helix</keyword>
<dbReference type="Proteomes" id="UP000053825">
    <property type="component" value="Unassembled WGS sequence"/>
</dbReference>